<gene>
    <name evidence="14" type="ORF">OKW52_06695</name>
</gene>
<dbReference type="Proteomes" id="UP001208938">
    <property type="component" value="Unassembled WGS sequence"/>
</dbReference>
<comment type="caution">
    <text evidence="14">The sequence shown here is derived from an EMBL/GenBank/DDBJ whole genome shotgun (WGS) entry which is preliminary data.</text>
</comment>
<dbReference type="PANTHER" id="PTHR38674:SF1">
    <property type="entry name" value="ALKANE 1-MONOOXYGENASE 1"/>
    <property type="match status" value="1"/>
</dbReference>
<keyword evidence="9" id="KW-0408">Iron</keyword>
<evidence type="ECO:0000256" key="6">
    <source>
        <dbReference type="ARBA" id="ARBA00022723"/>
    </source>
</evidence>
<feature type="domain" description="Fatty acid desaturase" evidence="13">
    <location>
        <begin position="86"/>
        <end position="290"/>
    </location>
</feature>
<dbReference type="PANTHER" id="PTHR38674">
    <property type="entry name" value="ALKANE 1-MONOOXYGENASE 1"/>
    <property type="match status" value="1"/>
</dbReference>
<dbReference type="InterPro" id="IPR005804">
    <property type="entry name" value="FA_desaturase_dom"/>
</dbReference>
<name>A0ABT3GWQ3_9RHOB</name>
<evidence type="ECO:0000256" key="8">
    <source>
        <dbReference type="ARBA" id="ARBA00023002"/>
    </source>
</evidence>
<protein>
    <submittedName>
        <fullName evidence="14">Alkane 1-monooxygenase</fullName>
    </submittedName>
</protein>
<keyword evidence="3" id="KW-1003">Cell membrane</keyword>
<keyword evidence="15" id="KW-1185">Reference proteome</keyword>
<keyword evidence="6" id="KW-0479">Metal-binding</keyword>
<keyword evidence="7 12" id="KW-1133">Transmembrane helix</keyword>
<evidence type="ECO:0000256" key="11">
    <source>
        <dbReference type="ARBA" id="ARBA00023136"/>
    </source>
</evidence>
<dbReference type="EMBL" id="JAPDFL010000001">
    <property type="protein sequence ID" value="MCW1931959.1"/>
    <property type="molecule type" value="Genomic_DNA"/>
</dbReference>
<evidence type="ECO:0000256" key="2">
    <source>
        <dbReference type="ARBA" id="ARBA00010823"/>
    </source>
</evidence>
<evidence type="ECO:0000256" key="12">
    <source>
        <dbReference type="SAM" id="Phobius"/>
    </source>
</evidence>
<evidence type="ECO:0000256" key="3">
    <source>
        <dbReference type="ARBA" id="ARBA00022475"/>
    </source>
</evidence>
<proteinExistence type="inferred from homology"/>
<reference evidence="14 15" key="1">
    <citation type="submission" date="2022-10" db="EMBL/GenBank/DDBJ databases">
        <title>Pararhodobacter sp. nov., isolated from marine algae.</title>
        <authorList>
            <person name="Choi B.J."/>
            <person name="Kim J.M."/>
            <person name="Lee J.K."/>
            <person name="Choi D.G."/>
            <person name="Jeon C.O."/>
        </authorList>
    </citation>
    <scope>NUCLEOTIDE SEQUENCE [LARGE SCALE GENOMIC DNA]</scope>
    <source>
        <strain evidence="14 15">ZQ420</strain>
    </source>
</reference>
<comment type="similarity">
    <text evidence="2">Belongs to the fatty acid desaturase type 1 family. AlkB subfamily.</text>
</comment>
<evidence type="ECO:0000256" key="9">
    <source>
        <dbReference type="ARBA" id="ARBA00023004"/>
    </source>
</evidence>
<feature type="transmembrane region" description="Helical" evidence="12">
    <location>
        <begin position="12"/>
        <end position="38"/>
    </location>
</feature>
<comment type="subcellular location">
    <subcellularLocation>
        <location evidence="1">Cell inner membrane</location>
        <topology evidence="1">Multi-pass membrane protein</topology>
    </subcellularLocation>
</comment>
<evidence type="ECO:0000313" key="15">
    <source>
        <dbReference type="Proteomes" id="UP001208938"/>
    </source>
</evidence>
<keyword evidence="8" id="KW-0560">Oxidoreductase</keyword>
<sequence length="333" mass="36170">MIAYAIATLTPAALLLLGAMWGGWFIWAAPVSVGLLWLVMDRLPGPSEGGELPTGDGLLAVLGLVQLAYLPLALWALTGRLHGVDWVAGLIGFGLFFGQIGNPAAHELIHRSNQWLRRLGTAVYVALLFGHHVSAHRLVHHTHVATPADPNSARRGLGFWRFLPRAWIGSFRAGYAAEEALRRRGAGRRNPYTLYVGGAVLLMLAAFAVFGARGLLVYALLCAHAQSQLLVSDYVQHYGLRRAQRPDGRFEPVGPAHSWNAAGWYSAAVTLNAPRHSDHHAHPARPYPQLEMPMGAAMLPAPLPAMALVALVPPLWRRVMNPRLDAVQRIAAS</sequence>
<organism evidence="14 15">
    <name type="scientific">Pararhodobacter zhoushanensis</name>
    <dbReference type="NCBI Taxonomy" id="2479545"/>
    <lineage>
        <taxon>Bacteria</taxon>
        <taxon>Pseudomonadati</taxon>
        <taxon>Pseudomonadota</taxon>
        <taxon>Alphaproteobacteria</taxon>
        <taxon>Rhodobacterales</taxon>
        <taxon>Paracoccaceae</taxon>
        <taxon>Pararhodobacter</taxon>
    </lineage>
</organism>
<dbReference type="Pfam" id="PF00487">
    <property type="entry name" value="FA_desaturase"/>
    <property type="match status" value="1"/>
</dbReference>
<feature type="transmembrane region" description="Helical" evidence="12">
    <location>
        <begin position="58"/>
        <end position="77"/>
    </location>
</feature>
<evidence type="ECO:0000256" key="10">
    <source>
        <dbReference type="ARBA" id="ARBA00023033"/>
    </source>
</evidence>
<keyword evidence="10" id="KW-0503">Monooxygenase</keyword>
<feature type="transmembrane region" description="Helical" evidence="12">
    <location>
        <begin position="84"/>
        <end position="101"/>
    </location>
</feature>
<keyword evidence="11 12" id="KW-0472">Membrane</keyword>
<keyword evidence="4" id="KW-0997">Cell inner membrane</keyword>
<accession>A0ABT3GWQ3</accession>
<keyword evidence="5 12" id="KW-0812">Transmembrane</keyword>
<feature type="transmembrane region" description="Helical" evidence="12">
    <location>
        <begin position="295"/>
        <end position="316"/>
    </location>
</feature>
<evidence type="ECO:0000256" key="7">
    <source>
        <dbReference type="ARBA" id="ARBA00022989"/>
    </source>
</evidence>
<feature type="transmembrane region" description="Helical" evidence="12">
    <location>
        <begin position="192"/>
        <end position="210"/>
    </location>
</feature>
<feature type="transmembrane region" description="Helical" evidence="12">
    <location>
        <begin position="121"/>
        <end position="139"/>
    </location>
</feature>
<evidence type="ECO:0000256" key="1">
    <source>
        <dbReference type="ARBA" id="ARBA00004429"/>
    </source>
</evidence>
<dbReference type="CDD" id="cd03512">
    <property type="entry name" value="Alkane-hydroxylase"/>
    <property type="match status" value="1"/>
</dbReference>
<evidence type="ECO:0000256" key="5">
    <source>
        <dbReference type="ARBA" id="ARBA00022692"/>
    </source>
</evidence>
<evidence type="ECO:0000313" key="14">
    <source>
        <dbReference type="EMBL" id="MCW1931959.1"/>
    </source>
</evidence>
<dbReference type="InterPro" id="IPR033885">
    <property type="entry name" value="AlkB/XylM"/>
</dbReference>
<evidence type="ECO:0000259" key="13">
    <source>
        <dbReference type="Pfam" id="PF00487"/>
    </source>
</evidence>
<evidence type="ECO:0000256" key="4">
    <source>
        <dbReference type="ARBA" id="ARBA00022519"/>
    </source>
</evidence>